<dbReference type="EMBL" id="CAJVPZ010007247">
    <property type="protein sequence ID" value="CAG8583800.1"/>
    <property type="molecule type" value="Genomic_DNA"/>
</dbReference>
<dbReference type="Proteomes" id="UP000789396">
    <property type="component" value="Unassembled WGS sequence"/>
</dbReference>
<keyword evidence="2" id="KW-1185">Reference proteome</keyword>
<reference evidence="1" key="1">
    <citation type="submission" date="2021-06" db="EMBL/GenBank/DDBJ databases">
        <authorList>
            <person name="Kallberg Y."/>
            <person name="Tangrot J."/>
            <person name="Rosling A."/>
        </authorList>
    </citation>
    <scope>NUCLEOTIDE SEQUENCE</scope>
    <source>
        <strain evidence="1">IN212</strain>
    </source>
</reference>
<organism evidence="1 2">
    <name type="scientific">Racocetra fulgida</name>
    <dbReference type="NCBI Taxonomy" id="60492"/>
    <lineage>
        <taxon>Eukaryota</taxon>
        <taxon>Fungi</taxon>
        <taxon>Fungi incertae sedis</taxon>
        <taxon>Mucoromycota</taxon>
        <taxon>Glomeromycotina</taxon>
        <taxon>Glomeromycetes</taxon>
        <taxon>Diversisporales</taxon>
        <taxon>Gigasporaceae</taxon>
        <taxon>Racocetra</taxon>
    </lineage>
</organism>
<protein>
    <submittedName>
        <fullName evidence="1">17775_t:CDS:1</fullName>
    </submittedName>
</protein>
<evidence type="ECO:0000313" key="2">
    <source>
        <dbReference type="Proteomes" id="UP000789396"/>
    </source>
</evidence>
<dbReference type="OrthoDB" id="2325367at2759"/>
<feature type="non-terminal residue" evidence="1">
    <location>
        <position position="187"/>
    </location>
</feature>
<dbReference type="AlphaFoldDB" id="A0A9N9C1Q1"/>
<accession>A0A9N9C1Q1</accession>
<sequence length="187" mass="21852">NFEQATNDISGCKYSTIGLVIPFYSSLLDEIDKYIKNYSNTIIEEAAKKAKTKLEKYYSDAEDPRLKLEYYAENELDDYIESYKKRIKELWKSEYQPTQNSISKNNQQKKVATIFKKCKIVYSDELDIYLRNPTIDPFIYDDILLCSVPVDFKTTNNIGEELAIESDKTTELIIEIELGDEQGLQFW</sequence>
<evidence type="ECO:0000313" key="1">
    <source>
        <dbReference type="EMBL" id="CAG8583800.1"/>
    </source>
</evidence>
<proteinExistence type="predicted"/>
<comment type="caution">
    <text evidence="1">The sequence shown here is derived from an EMBL/GenBank/DDBJ whole genome shotgun (WGS) entry which is preliminary data.</text>
</comment>
<name>A0A9N9C1Q1_9GLOM</name>
<gene>
    <name evidence="1" type="ORF">RFULGI_LOCUS5958</name>
</gene>